<reference evidence="3 4" key="1">
    <citation type="journal article" date="2018" name="Sci. Data">
        <title>The draft genome sequence of cork oak.</title>
        <authorList>
            <person name="Ramos A.M."/>
            <person name="Usie A."/>
            <person name="Barbosa P."/>
            <person name="Barros P.M."/>
            <person name="Capote T."/>
            <person name="Chaves I."/>
            <person name="Simoes F."/>
            <person name="Abreu I."/>
            <person name="Carrasquinho I."/>
            <person name="Faro C."/>
            <person name="Guimaraes J.B."/>
            <person name="Mendonca D."/>
            <person name="Nobrega F."/>
            <person name="Rodrigues L."/>
            <person name="Saibo N.J.M."/>
            <person name="Varela M.C."/>
            <person name="Egas C."/>
            <person name="Matos J."/>
            <person name="Miguel C.M."/>
            <person name="Oliveira M.M."/>
            <person name="Ricardo C.P."/>
            <person name="Goncalves S."/>
        </authorList>
    </citation>
    <scope>NUCLEOTIDE SEQUENCE [LARGE SCALE GENOMIC DNA]</scope>
    <source>
        <strain evidence="4">cv. HL8</strain>
    </source>
</reference>
<dbReference type="PANTHER" id="PTHR31286:SF167">
    <property type="entry name" value="OS09G0268800 PROTEIN"/>
    <property type="match status" value="1"/>
</dbReference>
<dbReference type="InterPro" id="IPR040256">
    <property type="entry name" value="At4g02000-like"/>
</dbReference>
<evidence type="ECO:0000313" key="3">
    <source>
        <dbReference type="EMBL" id="KAK7861031.1"/>
    </source>
</evidence>
<gene>
    <name evidence="3" type="ORF">CFP56_029151</name>
</gene>
<name>A0AAW0MC57_QUESU</name>
<dbReference type="Proteomes" id="UP000237347">
    <property type="component" value="Unassembled WGS sequence"/>
</dbReference>
<dbReference type="InterPro" id="IPR025836">
    <property type="entry name" value="Zn_knuckle_CX2CX4HX4C"/>
</dbReference>
<dbReference type="PANTHER" id="PTHR31286">
    <property type="entry name" value="GLYCINE-RICH CELL WALL STRUCTURAL PROTEIN 1.8-LIKE"/>
    <property type="match status" value="1"/>
</dbReference>
<dbReference type="EMBL" id="PKMF04000004">
    <property type="protein sequence ID" value="KAK7861031.1"/>
    <property type="molecule type" value="Genomic_DNA"/>
</dbReference>
<dbReference type="Pfam" id="PF14392">
    <property type="entry name" value="zf-CCHC_4"/>
    <property type="match status" value="1"/>
</dbReference>
<organism evidence="3 4">
    <name type="scientific">Quercus suber</name>
    <name type="common">Cork oak</name>
    <dbReference type="NCBI Taxonomy" id="58331"/>
    <lineage>
        <taxon>Eukaryota</taxon>
        <taxon>Viridiplantae</taxon>
        <taxon>Streptophyta</taxon>
        <taxon>Embryophyta</taxon>
        <taxon>Tracheophyta</taxon>
        <taxon>Spermatophyta</taxon>
        <taxon>Magnoliopsida</taxon>
        <taxon>eudicotyledons</taxon>
        <taxon>Gunneridae</taxon>
        <taxon>Pentapetalae</taxon>
        <taxon>rosids</taxon>
        <taxon>fabids</taxon>
        <taxon>Fagales</taxon>
        <taxon>Fagaceae</taxon>
        <taxon>Quercus</taxon>
    </lineage>
</organism>
<evidence type="ECO:0000259" key="1">
    <source>
        <dbReference type="Pfam" id="PF14111"/>
    </source>
</evidence>
<protein>
    <recommendedName>
        <fullName evidence="5">DUF4283 domain-containing protein</fullName>
    </recommendedName>
</protein>
<proteinExistence type="predicted"/>
<dbReference type="AlphaFoldDB" id="A0AAW0MC57"/>
<accession>A0AAW0MC57</accession>
<dbReference type="Pfam" id="PF14111">
    <property type="entry name" value="DUF4283"/>
    <property type="match status" value="1"/>
</dbReference>
<sequence>MDDLTISWKKLSLSDKEGKKLALVKNKKRVDFVLAAKFLTKRNVSVDAVAKTFKPLWRTSSDFCICDAGDNHLLFTFELEFDLEKVLIGEPWSFDRHLVVLQRYDGILLMDKVDFSKSSFWVQIHNLPLSCLTPEVALEISESLGTVNKSVGISDMVGGNFMRIQVLIDITKPLSRGRIITLDSNDDRFISFKYERLPNICYWCGMVSHDDKDCSIWLSSKGSLKIEDQQFGNWIRAALVNPSRKSVMDVKGFETKDTYSRVSSFSDTSSSSMHEGILALKPVLETIGEADCNTGADSRPVMEFSPAGDARQREQLQFSEKRLKVVIADLKEDANKEVTLLGNKMTAVANVINEPNVSAISLDGESVTYSQPLSNLFAQGDNDGQIHLHTIGAVMDQEGHQISANLIRASDADFTPGRTDDVMVHEGKDQHTDTKQRALPATQVMLEREDIGIVEEIIVDYYSALFSSSNPLHGVSADPLPR</sequence>
<comment type="caution">
    <text evidence="3">The sequence shown here is derived from an EMBL/GenBank/DDBJ whole genome shotgun (WGS) entry which is preliminary data.</text>
</comment>
<dbReference type="InterPro" id="IPR025558">
    <property type="entry name" value="DUF4283"/>
</dbReference>
<evidence type="ECO:0008006" key="5">
    <source>
        <dbReference type="Google" id="ProtNLM"/>
    </source>
</evidence>
<evidence type="ECO:0000313" key="4">
    <source>
        <dbReference type="Proteomes" id="UP000237347"/>
    </source>
</evidence>
<feature type="domain" description="DUF4283" evidence="1">
    <location>
        <begin position="32"/>
        <end position="104"/>
    </location>
</feature>
<keyword evidence="4" id="KW-1185">Reference proteome</keyword>
<feature type="domain" description="Zinc knuckle CX2CX4HX4C" evidence="2">
    <location>
        <begin position="168"/>
        <end position="215"/>
    </location>
</feature>
<evidence type="ECO:0000259" key="2">
    <source>
        <dbReference type="Pfam" id="PF14392"/>
    </source>
</evidence>